<dbReference type="InterPro" id="IPR018124">
    <property type="entry name" value="Calret/calnex_CS"/>
</dbReference>
<dbReference type="GO" id="GO:0051082">
    <property type="term" value="F:unfolded protein binding"/>
    <property type="evidence" value="ECO:0007669"/>
    <property type="project" value="InterPro"/>
</dbReference>
<dbReference type="PRINTS" id="PR00626">
    <property type="entry name" value="CALRETICULIN"/>
</dbReference>
<evidence type="ECO:0000256" key="4">
    <source>
        <dbReference type="ARBA" id="ARBA00022824"/>
    </source>
</evidence>
<comment type="similarity">
    <text evidence="2 8">Belongs to the calreticulin family.</text>
</comment>
<organism evidence="10 11">
    <name type="scientific">Streblomastix strix</name>
    <dbReference type="NCBI Taxonomy" id="222440"/>
    <lineage>
        <taxon>Eukaryota</taxon>
        <taxon>Metamonada</taxon>
        <taxon>Preaxostyla</taxon>
        <taxon>Oxymonadida</taxon>
        <taxon>Streblomastigidae</taxon>
        <taxon>Streblomastix</taxon>
    </lineage>
</organism>
<dbReference type="SUPFAM" id="SSF63887">
    <property type="entry name" value="P-domain of calnexin/calreticulin"/>
    <property type="match status" value="1"/>
</dbReference>
<evidence type="ECO:0000313" key="10">
    <source>
        <dbReference type="EMBL" id="KAA6392771.1"/>
    </source>
</evidence>
<keyword evidence="3 8" id="KW-0812">Transmembrane</keyword>
<feature type="compositionally biased region" description="Basic and acidic residues" evidence="9">
    <location>
        <begin position="370"/>
        <end position="393"/>
    </location>
</feature>
<evidence type="ECO:0000256" key="3">
    <source>
        <dbReference type="ARBA" id="ARBA00022692"/>
    </source>
</evidence>
<proteinExistence type="inferred from homology"/>
<keyword evidence="4 8" id="KW-0256">Endoplasmic reticulum</keyword>
<accession>A0A5J4WCX7</accession>
<dbReference type="InterPro" id="IPR009033">
    <property type="entry name" value="Calreticulin/calnexin_P_dom_sf"/>
</dbReference>
<dbReference type="AlphaFoldDB" id="A0A5J4WCX7"/>
<dbReference type="Pfam" id="PF00262">
    <property type="entry name" value="Calreticulin"/>
    <property type="match status" value="1"/>
</dbReference>
<name>A0A5J4WCX7_9EUKA</name>
<feature type="transmembrane region" description="Helical" evidence="8">
    <location>
        <begin position="313"/>
        <end position="336"/>
    </location>
</feature>
<dbReference type="EMBL" id="SNRW01002436">
    <property type="protein sequence ID" value="KAA6392771.1"/>
    <property type="molecule type" value="Genomic_DNA"/>
</dbReference>
<feature type="region of interest" description="Disordered" evidence="9">
    <location>
        <begin position="357"/>
        <end position="393"/>
    </location>
</feature>
<evidence type="ECO:0000256" key="5">
    <source>
        <dbReference type="ARBA" id="ARBA00022989"/>
    </source>
</evidence>
<sequence length="570" mass="65685">LWDLYTHVYTLVVKEDDTFKLLIDGKVVKEGPLNREQDGPEADVVGLTDDEFSATYDKERETKKDKGLFDPPFAPPLYLPDFKEKKPLDWVDEAEIIDTNDTKPEDWDEEAPVNIPDPDAKKPDDWDEEMAEKIVDETAVQPETWNEEEDGKWEPPKINNPECDKHGCGKWVIPQIKNPAYKGKWKPKKIPNPAYKGKWEPRKVKNPNYYKNWGQVHELGKITGIGFDINVGTSGVLFSHIYIGQSEEEAEKLREDLWRKRYDVEVKFLKDDEIIQRNARRREQLRNINEEGNYFWDKVKIVYEVALGYAKDYIIYAAIIGIVIVAIILSPFIWCISCCVKSSKKKARIDDIKNDEEKIENQSSESEDDDGKKKEGEKEAETEQNKDVAKDKKITVKDEETKVELADNKKKGKDNKRAKANTSTEKSIKKEDEAVVETKILADVEDTKPLNKQDKKRSQKQNQANEKEKEESKIKSNIVKTDESTESNKKQKKVTEGVQQRGEKITDTKESVKTTTDSVKPEENKQTQKSRKEAKASKSPDVEIKEEKDDEDEQAAQKKTKKRAGKSRTE</sequence>
<feature type="compositionally biased region" description="Basic and acidic residues" evidence="9">
    <location>
        <begin position="519"/>
        <end position="547"/>
    </location>
</feature>
<dbReference type="InterPro" id="IPR001580">
    <property type="entry name" value="Calret/calnex"/>
</dbReference>
<feature type="region of interest" description="Disordered" evidence="9">
    <location>
        <begin position="406"/>
        <end position="570"/>
    </location>
</feature>
<evidence type="ECO:0000256" key="1">
    <source>
        <dbReference type="ARBA" id="ARBA00004389"/>
    </source>
</evidence>
<dbReference type="FunFam" id="2.10.250.10:FF:000001">
    <property type="entry name" value="Calnexin homolog"/>
    <property type="match status" value="1"/>
</dbReference>
<evidence type="ECO:0000256" key="8">
    <source>
        <dbReference type="RuleBase" id="RU362126"/>
    </source>
</evidence>
<protein>
    <submittedName>
        <fullName evidence="10">Putative Calnexin</fullName>
    </submittedName>
</protein>
<evidence type="ECO:0000256" key="7">
    <source>
        <dbReference type="ARBA" id="ARBA00023186"/>
    </source>
</evidence>
<evidence type="ECO:0000256" key="6">
    <source>
        <dbReference type="ARBA" id="ARBA00023136"/>
    </source>
</evidence>
<feature type="non-terminal residue" evidence="10">
    <location>
        <position position="1"/>
    </location>
</feature>
<dbReference type="GO" id="GO:0006457">
    <property type="term" value="P:protein folding"/>
    <property type="evidence" value="ECO:0007669"/>
    <property type="project" value="InterPro"/>
</dbReference>
<dbReference type="GO" id="GO:0005509">
    <property type="term" value="F:calcium ion binding"/>
    <property type="evidence" value="ECO:0007669"/>
    <property type="project" value="InterPro"/>
</dbReference>
<comment type="caution">
    <text evidence="10">The sequence shown here is derived from an EMBL/GenBank/DDBJ whole genome shotgun (WGS) entry which is preliminary data.</text>
</comment>
<dbReference type="Proteomes" id="UP000324800">
    <property type="component" value="Unassembled WGS sequence"/>
</dbReference>
<evidence type="ECO:0000313" key="11">
    <source>
        <dbReference type="Proteomes" id="UP000324800"/>
    </source>
</evidence>
<feature type="compositionally biased region" description="Basic residues" evidence="9">
    <location>
        <begin position="410"/>
        <end position="419"/>
    </location>
</feature>
<feature type="compositionally biased region" description="Basic residues" evidence="9">
    <location>
        <begin position="558"/>
        <end position="570"/>
    </location>
</feature>
<comment type="subcellular location">
    <subcellularLocation>
        <location evidence="1">Endoplasmic reticulum membrane</location>
        <topology evidence="1">Single-pass membrane protein</topology>
    </subcellularLocation>
</comment>
<dbReference type="Gene3D" id="2.10.250.10">
    <property type="entry name" value="Calreticulin/calnexin, P domain"/>
    <property type="match status" value="1"/>
</dbReference>
<gene>
    <name evidence="10" type="ORF">EZS28_011704</name>
</gene>
<feature type="compositionally biased region" description="Basic and acidic residues" evidence="9">
    <location>
        <begin position="465"/>
        <end position="512"/>
    </location>
</feature>
<dbReference type="PANTHER" id="PTHR11073:SF1">
    <property type="entry name" value="CALNEXIN 14D-RELATED"/>
    <property type="match status" value="1"/>
</dbReference>
<evidence type="ECO:0000256" key="2">
    <source>
        <dbReference type="ARBA" id="ARBA00010983"/>
    </source>
</evidence>
<dbReference type="PANTHER" id="PTHR11073">
    <property type="entry name" value="CALRETICULIN AND CALNEXIN"/>
    <property type="match status" value="1"/>
</dbReference>
<feature type="region of interest" description="Disordered" evidence="9">
    <location>
        <begin position="102"/>
        <end position="125"/>
    </location>
</feature>
<keyword evidence="5 8" id="KW-1133">Transmembrane helix</keyword>
<dbReference type="GO" id="GO:0005789">
    <property type="term" value="C:endoplasmic reticulum membrane"/>
    <property type="evidence" value="ECO:0007669"/>
    <property type="project" value="UniProtKB-SubCell"/>
</dbReference>
<evidence type="ECO:0000256" key="9">
    <source>
        <dbReference type="SAM" id="MobiDB-lite"/>
    </source>
</evidence>
<dbReference type="OrthoDB" id="1938156at2759"/>
<keyword evidence="6 8" id="KW-0472">Membrane</keyword>
<reference evidence="10 11" key="1">
    <citation type="submission" date="2019-03" db="EMBL/GenBank/DDBJ databases">
        <title>Single cell metagenomics reveals metabolic interactions within the superorganism composed of flagellate Streblomastix strix and complex community of Bacteroidetes bacteria on its surface.</title>
        <authorList>
            <person name="Treitli S.C."/>
            <person name="Kolisko M."/>
            <person name="Husnik F."/>
            <person name="Keeling P."/>
            <person name="Hampl V."/>
        </authorList>
    </citation>
    <scope>NUCLEOTIDE SEQUENCE [LARGE SCALE GENOMIC DNA]</scope>
    <source>
        <strain evidence="10">ST1C</strain>
    </source>
</reference>
<keyword evidence="7 8" id="KW-0143">Chaperone</keyword>
<dbReference type="GO" id="GO:0036503">
    <property type="term" value="P:ERAD pathway"/>
    <property type="evidence" value="ECO:0007669"/>
    <property type="project" value="TreeGrafter"/>
</dbReference>
<dbReference type="Gene3D" id="2.60.120.200">
    <property type="match status" value="1"/>
</dbReference>
<dbReference type="PROSITE" id="PS00805">
    <property type="entry name" value="CALRETICULIN_REPEAT"/>
    <property type="match status" value="1"/>
</dbReference>
<feature type="compositionally biased region" description="Basic and acidic residues" evidence="9">
    <location>
        <begin position="440"/>
        <end position="453"/>
    </location>
</feature>